<dbReference type="AlphaFoldDB" id="A0A229FRU4"/>
<dbReference type="PIRSF" id="PIRSF002094">
    <property type="entry name" value="OMP26_Skp"/>
    <property type="match status" value="1"/>
</dbReference>
<dbReference type="PANTHER" id="PTHR35089">
    <property type="entry name" value="CHAPERONE PROTEIN SKP"/>
    <property type="match status" value="1"/>
</dbReference>
<feature type="signal peptide" evidence="4">
    <location>
        <begin position="1"/>
        <end position="28"/>
    </location>
</feature>
<organism evidence="5 6">
    <name type="scientific">Polynucleobacter cosmopolitanus</name>
    <dbReference type="NCBI Taxonomy" id="351345"/>
    <lineage>
        <taxon>Bacteria</taxon>
        <taxon>Pseudomonadati</taxon>
        <taxon>Pseudomonadota</taxon>
        <taxon>Betaproteobacteria</taxon>
        <taxon>Burkholderiales</taxon>
        <taxon>Burkholderiaceae</taxon>
        <taxon>Polynucleobacter</taxon>
    </lineage>
</organism>
<dbReference type="OrthoDB" id="5294628at2"/>
<evidence type="ECO:0000256" key="1">
    <source>
        <dbReference type="ARBA" id="ARBA00022729"/>
    </source>
</evidence>
<protein>
    <recommendedName>
        <fullName evidence="7">Outer membrane protein chaperone</fullName>
    </recommendedName>
</protein>
<comment type="similarity">
    <text evidence="2">Belongs to the skp family.</text>
</comment>
<accession>A0A229FRU4</accession>
<dbReference type="EMBL" id="NJGG01000003">
    <property type="protein sequence ID" value="OXL14593.1"/>
    <property type="molecule type" value="Genomic_DNA"/>
</dbReference>
<dbReference type="Pfam" id="PF03938">
    <property type="entry name" value="OmpH"/>
    <property type="match status" value="1"/>
</dbReference>
<evidence type="ECO:0000256" key="2">
    <source>
        <dbReference type="PIRNR" id="PIRNR002094"/>
    </source>
</evidence>
<dbReference type="GO" id="GO:0005829">
    <property type="term" value="C:cytosol"/>
    <property type="evidence" value="ECO:0007669"/>
    <property type="project" value="TreeGrafter"/>
</dbReference>
<evidence type="ECO:0000256" key="3">
    <source>
        <dbReference type="SAM" id="MobiDB-lite"/>
    </source>
</evidence>
<dbReference type="RefSeq" id="WP_089516636.1">
    <property type="nucleotide sequence ID" value="NZ_NJGG01000003.1"/>
</dbReference>
<dbReference type="SMART" id="SM00935">
    <property type="entry name" value="OmpH"/>
    <property type="match status" value="1"/>
</dbReference>
<dbReference type="InterPro" id="IPR024930">
    <property type="entry name" value="Skp_dom_sf"/>
</dbReference>
<dbReference type="SUPFAM" id="SSF111384">
    <property type="entry name" value="OmpH-like"/>
    <property type="match status" value="1"/>
</dbReference>
<reference evidence="5 6" key="1">
    <citation type="submission" date="2017-06" db="EMBL/GenBank/DDBJ databases">
        <title>Reclassification of a Polynucleobacter cosmopolitanus strain isolated from tropical Lake Victoria as Polynucleobacter victoriensis comb. nov.</title>
        <authorList>
            <person name="Hahn M.W."/>
        </authorList>
    </citation>
    <scope>NUCLEOTIDE SEQUENCE [LARGE SCALE GENOMIC DNA]</scope>
    <source>
        <strain evidence="5 6">MWH-MoIso2</strain>
    </source>
</reference>
<dbReference type="Gene3D" id="3.30.910.20">
    <property type="entry name" value="Skp domain"/>
    <property type="match status" value="1"/>
</dbReference>
<keyword evidence="1 4" id="KW-0732">Signal</keyword>
<dbReference type="InterPro" id="IPR005632">
    <property type="entry name" value="Chaperone_Skp"/>
</dbReference>
<evidence type="ECO:0000313" key="6">
    <source>
        <dbReference type="Proteomes" id="UP000215188"/>
    </source>
</evidence>
<dbReference type="Proteomes" id="UP000215188">
    <property type="component" value="Unassembled WGS sequence"/>
</dbReference>
<feature type="region of interest" description="Disordered" evidence="3">
    <location>
        <begin position="89"/>
        <end position="117"/>
    </location>
</feature>
<feature type="chain" id="PRO_5013189379" description="Outer membrane protein chaperone" evidence="4">
    <location>
        <begin position="29"/>
        <end position="178"/>
    </location>
</feature>
<evidence type="ECO:0000313" key="5">
    <source>
        <dbReference type="EMBL" id="OXL14593.1"/>
    </source>
</evidence>
<evidence type="ECO:0008006" key="7">
    <source>
        <dbReference type="Google" id="ProtNLM"/>
    </source>
</evidence>
<proteinExistence type="inferred from homology"/>
<dbReference type="GO" id="GO:0051082">
    <property type="term" value="F:unfolded protein binding"/>
    <property type="evidence" value="ECO:0007669"/>
    <property type="project" value="InterPro"/>
</dbReference>
<keyword evidence="6" id="KW-1185">Reference proteome</keyword>
<dbReference type="GO" id="GO:0050821">
    <property type="term" value="P:protein stabilization"/>
    <property type="evidence" value="ECO:0007669"/>
    <property type="project" value="TreeGrafter"/>
</dbReference>
<comment type="caution">
    <text evidence="5">The sequence shown here is derived from an EMBL/GenBank/DDBJ whole genome shotgun (WGS) entry which is preliminary data.</text>
</comment>
<sequence length="178" mass="20179">MNCLTTKFFQLSVISGLALGAFSTQVAAADDKDFSGRIGVINSERIFKDSNLAKASQTKLQSEFAKREKDLRDEAQKIKTAAERLDKDAAVMSDTDRVRRQRELADSDRELQRKQREFTEDVNQRSFEERSKIAQKANQALKAVAEQRKLDLIVQEAAYVNPKIDVTEDVIKALNNLR</sequence>
<dbReference type="PANTHER" id="PTHR35089:SF1">
    <property type="entry name" value="CHAPERONE PROTEIN SKP"/>
    <property type="match status" value="1"/>
</dbReference>
<name>A0A229FRU4_9BURK</name>
<evidence type="ECO:0000256" key="4">
    <source>
        <dbReference type="SAM" id="SignalP"/>
    </source>
</evidence>
<gene>
    <name evidence="5" type="ORF">AOC33_08810</name>
</gene>